<sequence>MCIHIALTEGLTGLAVWDPDEVRIRVASDAPVRDVLRELRDILIIDLGAPTARCGQLRCFCGMRVELPEELLLRCPAAEAG</sequence>
<evidence type="ECO:0000313" key="1">
    <source>
        <dbReference type="EMBL" id="MDL2079229.1"/>
    </source>
</evidence>
<keyword evidence="2" id="KW-1185">Reference proteome</keyword>
<gene>
    <name evidence="1" type="ORF">QNN03_22585</name>
</gene>
<reference evidence="1 2" key="1">
    <citation type="submission" date="2023-05" db="EMBL/GenBank/DDBJ databases">
        <title>Streptomyces fuscus sp. nov., a brown-black pigment producing actinomyces isolated from dry sand of Sea duck farm.</title>
        <authorList>
            <person name="Xie J."/>
            <person name="Shen N."/>
        </authorList>
    </citation>
    <scope>NUCLEOTIDE SEQUENCE [LARGE SCALE GENOMIC DNA]</scope>
    <source>
        <strain evidence="1 2">GXMU-J15</strain>
    </source>
</reference>
<organism evidence="1 2">
    <name type="scientific">Streptomyces fuscus</name>
    <dbReference type="NCBI Taxonomy" id="3048495"/>
    <lineage>
        <taxon>Bacteria</taxon>
        <taxon>Bacillati</taxon>
        <taxon>Actinomycetota</taxon>
        <taxon>Actinomycetes</taxon>
        <taxon>Kitasatosporales</taxon>
        <taxon>Streptomycetaceae</taxon>
        <taxon>Streptomyces</taxon>
    </lineage>
</organism>
<protein>
    <submittedName>
        <fullName evidence="1">Uncharacterized protein</fullName>
    </submittedName>
</protein>
<name>A0ABT7J4I3_9ACTN</name>
<proteinExistence type="predicted"/>
<dbReference type="RefSeq" id="WP_093719128.1">
    <property type="nucleotide sequence ID" value="NZ_JASJUS010000022.1"/>
</dbReference>
<dbReference type="EMBL" id="JASJUS010000022">
    <property type="protein sequence ID" value="MDL2079229.1"/>
    <property type="molecule type" value="Genomic_DNA"/>
</dbReference>
<accession>A0ABT7J4I3</accession>
<comment type="caution">
    <text evidence="1">The sequence shown here is derived from an EMBL/GenBank/DDBJ whole genome shotgun (WGS) entry which is preliminary data.</text>
</comment>
<evidence type="ECO:0000313" key="2">
    <source>
        <dbReference type="Proteomes" id="UP001241926"/>
    </source>
</evidence>
<dbReference type="Proteomes" id="UP001241926">
    <property type="component" value="Unassembled WGS sequence"/>
</dbReference>